<dbReference type="Gene3D" id="3.40.190.10">
    <property type="entry name" value="Periplasmic binding protein-like II"/>
    <property type="match status" value="2"/>
</dbReference>
<keyword evidence="3 4" id="KW-0732">Signal</keyword>
<accession>A0ABT1DHL3</accession>
<proteinExistence type="inferred from homology"/>
<dbReference type="Pfam" id="PF09084">
    <property type="entry name" value="NMT1"/>
    <property type="match status" value="1"/>
</dbReference>
<reference evidence="6 7" key="1">
    <citation type="submission" date="2022-06" db="EMBL/GenBank/DDBJ databases">
        <title>New Species of the Genus Actinoplanes, ActinopZanes ferrugineus.</title>
        <authorList>
            <person name="Ding P."/>
        </authorList>
    </citation>
    <scope>NUCLEOTIDE SEQUENCE [LARGE SCALE GENOMIC DNA]</scope>
    <source>
        <strain evidence="6 7">TRM88003</strain>
    </source>
</reference>
<evidence type="ECO:0000256" key="2">
    <source>
        <dbReference type="ARBA" id="ARBA00010742"/>
    </source>
</evidence>
<evidence type="ECO:0000313" key="7">
    <source>
        <dbReference type="Proteomes" id="UP001523369"/>
    </source>
</evidence>
<dbReference type="InterPro" id="IPR015168">
    <property type="entry name" value="SsuA/THI5"/>
</dbReference>
<comment type="similarity">
    <text evidence="2">Belongs to the bacterial solute-binding protein SsuA/TauA family.</text>
</comment>
<feature type="domain" description="SsuA/THI5-like" evidence="5">
    <location>
        <begin position="43"/>
        <end position="259"/>
    </location>
</feature>
<protein>
    <submittedName>
        <fullName evidence="6">ABC transporter substrate-binding protein</fullName>
    </submittedName>
</protein>
<feature type="signal peptide" evidence="4">
    <location>
        <begin position="1"/>
        <end position="21"/>
    </location>
</feature>
<comment type="caution">
    <text evidence="6">The sequence shown here is derived from an EMBL/GenBank/DDBJ whole genome shotgun (WGS) entry which is preliminary data.</text>
</comment>
<feature type="chain" id="PRO_5045956298" evidence="4">
    <location>
        <begin position="22"/>
        <end position="316"/>
    </location>
</feature>
<gene>
    <name evidence="6" type="ORF">M1L60_06945</name>
</gene>
<keyword evidence="7" id="KW-1185">Reference proteome</keyword>
<organism evidence="6 7">
    <name type="scientific">Paractinoplanes aksuensis</name>
    <dbReference type="NCBI Taxonomy" id="2939490"/>
    <lineage>
        <taxon>Bacteria</taxon>
        <taxon>Bacillati</taxon>
        <taxon>Actinomycetota</taxon>
        <taxon>Actinomycetes</taxon>
        <taxon>Micromonosporales</taxon>
        <taxon>Micromonosporaceae</taxon>
        <taxon>Paractinoplanes</taxon>
    </lineage>
</organism>
<sequence>MRRILAAATAVVLVLAGSACSDDKKAVATAGTKVSVGVIPIIDVAPIYLGKQKGFFTKRGIDLALTPEQGGAPIVEGVLGGKYQFGFSNVTSLMAAQSGGAPLKAVASGVASNGRAGRDFSAIVVPDGSKIRSARDLAGRRIAVNTLKNLGDTTVRQSVRRAGGDAGNLQFQAMPFPEMPGALQAGKVDAAWVVEPALSAVLTQGGQILASNFVDTAPDLTVALYFTSQGTMAAKPELVTDFTEAIKESMRYAADHPEEVRDVVGTYTQINDTVRIAMILPSWPEDINRRSLERVAQLGQRDGIFTKPPTLDQLLP</sequence>
<name>A0ABT1DHL3_9ACTN</name>
<evidence type="ECO:0000256" key="4">
    <source>
        <dbReference type="SAM" id="SignalP"/>
    </source>
</evidence>
<dbReference type="EMBL" id="JAMYJR010000003">
    <property type="protein sequence ID" value="MCO8270331.1"/>
    <property type="molecule type" value="Genomic_DNA"/>
</dbReference>
<evidence type="ECO:0000256" key="1">
    <source>
        <dbReference type="ARBA" id="ARBA00004418"/>
    </source>
</evidence>
<dbReference type="RefSeq" id="WP_253236445.1">
    <property type="nucleotide sequence ID" value="NZ_JAMYJR010000003.1"/>
</dbReference>
<evidence type="ECO:0000256" key="3">
    <source>
        <dbReference type="ARBA" id="ARBA00022729"/>
    </source>
</evidence>
<dbReference type="SUPFAM" id="SSF53850">
    <property type="entry name" value="Periplasmic binding protein-like II"/>
    <property type="match status" value="1"/>
</dbReference>
<dbReference type="PROSITE" id="PS51257">
    <property type="entry name" value="PROKAR_LIPOPROTEIN"/>
    <property type="match status" value="1"/>
</dbReference>
<evidence type="ECO:0000259" key="5">
    <source>
        <dbReference type="Pfam" id="PF09084"/>
    </source>
</evidence>
<dbReference type="PANTHER" id="PTHR30024:SF47">
    <property type="entry name" value="TAURINE-BINDING PERIPLASMIC PROTEIN"/>
    <property type="match status" value="1"/>
</dbReference>
<comment type="subcellular location">
    <subcellularLocation>
        <location evidence="1">Periplasm</location>
    </subcellularLocation>
</comment>
<evidence type="ECO:0000313" key="6">
    <source>
        <dbReference type="EMBL" id="MCO8270331.1"/>
    </source>
</evidence>
<dbReference type="PANTHER" id="PTHR30024">
    <property type="entry name" value="ALIPHATIC SULFONATES-BINDING PROTEIN-RELATED"/>
    <property type="match status" value="1"/>
</dbReference>
<dbReference type="Proteomes" id="UP001523369">
    <property type="component" value="Unassembled WGS sequence"/>
</dbReference>